<gene>
    <name evidence="2" type="ORF">Pph01_78460</name>
</gene>
<accession>A0A8J3XNH7</accession>
<keyword evidence="3" id="KW-1185">Reference proteome</keyword>
<dbReference type="AlphaFoldDB" id="A0A8J3XNH7"/>
<organism evidence="2 3">
    <name type="scientific">Planotetraspora phitsanulokensis</name>
    <dbReference type="NCBI Taxonomy" id="575192"/>
    <lineage>
        <taxon>Bacteria</taxon>
        <taxon>Bacillati</taxon>
        <taxon>Actinomycetota</taxon>
        <taxon>Actinomycetes</taxon>
        <taxon>Streptosporangiales</taxon>
        <taxon>Streptosporangiaceae</taxon>
        <taxon>Planotetraspora</taxon>
    </lineage>
</organism>
<comment type="caution">
    <text evidence="2">The sequence shown here is derived from an EMBL/GenBank/DDBJ whole genome shotgun (WGS) entry which is preliminary data.</text>
</comment>
<keyword evidence="1" id="KW-1133">Transmembrane helix</keyword>
<dbReference type="RefSeq" id="WP_204078256.1">
    <property type="nucleotide sequence ID" value="NZ_BAABHI010000075.1"/>
</dbReference>
<dbReference type="Proteomes" id="UP000622547">
    <property type="component" value="Unassembled WGS sequence"/>
</dbReference>
<keyword evidence="1" id="KW-0472">Membrane</keyword>
<keyword evidence="1" id="KW-0812">Transmembrane</keyword>
<evidence type="ECO:0000256" key="1">
    <source>
        <dbReference type="SAM" id="Phobius"/>
    </source>
</evidence>
<dbReference type="EMBL" id="BOOP01000048">
    <property type="protein sequence ID" value="GII42843.1"/>
    <property type="molecule type" value="Genomic_DNA"/>
</dbReference>
<sequence length="128" mass="13950">MKARIRQLRVWARHHHETVTGCAALVLLVSVSVFGGLWAFLTASIVGFLGAMLGGTLGFEAGRRSSRAEMATLRSHYGAAEDLVAKLQEENAYWTGRATESERDLLTVVGEKTQLHAEIDALKAGQQQ</sequence>
<evidence type="ECO:0000313" key="3">
    <source>
        <dbReference type="Proteomes" id="UP000622547"/>
    </source>
</evidence>
<evidence type="ECO:0000313" key="2">
    <source>
        <dbReference type="EMBL" id="GII42843.1"/>
    </source>
</evidence>
<feature type="transmembrane region" description="Helical" evidence="1">
    <location>
        <begin position="21"/>
        <end position="39"/>
    </location>
</feature>
<proteinExistence type="predicted"/>
<name>A0A8J3XNH7_9ACTN</name>
<reference evidence="2 3" key="1">
    <citation type="submission" date="2021-01" db="EMBL/GenBank/DDBJ databases">
        <title>Whole genome shotgun sequence of Planotetraspora phitsanulokensis NBRC 104273.</title>
        <authorList>
            <person name="Komaki H."/>
            <person name="Tamura T."/>
        </authorList>
    </citation>
    <scope>NUCLEOTIDE SEQUENCE [LARGE SCALE GENOMIC DNA]</scope>
    <source>
        <strain evidence="2 3">NBRC 104273</strain>
    </source>
</reference>
<protein>
    <submittedName>
        <fullName evidence="2">Uncharacterized protein</fullName>
    </submittedName>
</protein>